<evidence type="ECO:0000256" key="1">
    <source>
        <dbReference type="SAM" id="Coils"/>
    </source>
</evidence>
<dbReference type="EMBL" id="JAHHUM010002598">
    <property type="protein sequence ID" value="KAK5602939.1"/>
    <property type="molecule type" value="Genomic_DNA"/>
</dbReference>
<reference evidence="2 3" key="1">
    <citation type="submission" date="2021-06" db="EMBL/GenBank/DDBJ databases">
        <authorList>
            <person name="Palmer J.M."/>
        </authorList>
    </citation>
    <scope>NUCLEOTIDE SEQUENCE [LARGE SCALE GENOMIC DNA]</scope>
    <source>
        <strain evidence="2 3">MEX-2019</strain>
        <tissue evidence="2">Muscle</tissue>
    </source>
</reference>
<evidence type="ECO:0000313" key="2">
    <source>
        <dbReference type="EMBL" id="KAK5602939.1"/>
    </source>
</evidence>
<keyword evidence="1" id="KW-0175">Coiled coil</keyword>
<keyword evidence="3" id="KW-1185">Reference proteome</keyword>
<dbReference type="AlphaFoldDB" id="A0AAV9QZX2"/>
<dbReference type="Proteomes" id="UP001311232">
    <property type="component" value="Unassembled WGS sequence"/>
</dbReference>
<feature type="coiled-coil region" evidence="1">
    <location>
        <begin position="24"/>
        <end position="51"/>
    </location>
</feature>
<accession>A0AAV9QZX2</accession>
<proteinExistence type="predicted"/>
<sequence length="194" mass="20899">MIFPSSCLHFGPIQNHPVTVGTSQKGQADRAQELLKRIRQEEEELRKMHGEEVEILPSPMLLQEMEEAGLSLPTPVSPGLIPARRRSGLPPSVSATFTALRPRCILPALSCSVWSETTPSPRRICPGLDYRLSPFACFSGVPARRPHSCFYGGSAPLPGHNSRFASALACSNSGWAQPAHSGSCRAIHVSSGSC</sequence>
<gene>
    <name evidence="2" type="ORF">CRENBAI_019550</name>
</gene>
<name>A0AAV9QZX2_9TELE</name>
<evidence type="ECO:0000313" key="3">
    <source>
        <dbReference type="Proteomes" id="UP001311232"/>
    </source>
</evidence>
<protein>
    <submittedName>
        <fullName evidence="2">Uncharacterized protein</fullName>
    </submittedName>
</protein>
<organism evidence="2 3">
    <name type="scientific">Crenichthys baileyi</name>
    <name type="common">White River springfish</name>
    <dbReference type="NCBI Taxonomy" id="28760"/>
    <lineage>
        <taxon>Eukaryota</taxon>
        <taxon>Metazoa</taxon>
        <taxon>Chordata</taxon>
        <taxon>Craniata</taxon>
        <taxon>Vertebrata</taxon>
        <taxon>Euteleostomi</taxon>
        <taxon>Actinopterygii</taxon>
        <taxon>Neopterygii</taxon>
        <taxon>Teleostei</taxon>
        <taxon>Neoteleostei</taxon>
        <taxon>Acanthomorphata</taxon>
        <taxon>Ovalentaria</taxon>
        <taxon>Atherinomorphae</taxon>
        <taxon>Cyprinodontiformes</taxon>
        <taxon>Goodeidae</taxon>
        <taxon>Crenichthys</taxon>
    </lineage>
</organism>
<comment type="caution">
    <text evidence="2">The sequence shown here is derived from an EMBL/GenBank/DDBJ whole genome shotgun (WGS) entry which is preliminary data.</text>
</comment>